<feature type="transmembrane region" description="Helical" evidence="4">
    <location>
        <begin position="37"/>
        <end position="62"/>
    </location>
</feature>
<accession>A0ABV0XAP4</accession>
<evidence type="ECO:0000313" key="5">
    <source>
        <dbReference type="EMBL" id="MEQ2278383.1"/>
    </source>
</evidence>
<name>A0ABV0XAP4_9TELE</name>
<gene>
    <name evidence="5" type="ORF">XENORESO_017400</name>
</gene>
<dbReference type="SUPFAM" id="SSF90123">
    <property type="entry name" value="ABC transporter transmembrane region"/>
    <property type="match status" value="1"/>
</dbReference>
<feature type="non-terminal residue" evidence="5">
    <location>
        <position position="71"/>
    </location>
</feature>
<organism evidence="5 6">
    <name type="scientific">Xenotaenia resolanae</name>
    <dbReference type="NCBI Taxonomy" id="208358"/>
    <lineage>
        <taxon>Eukaryota</taxon>
        <taxon>Metazoa</taxon>
        <taxon>Chordata</taxon>
        <taxon>Craniata</taxon>
        <taxon>Vertebrata</taxon>
        <taxon>Euteleostomi</taxon>
        <taxon>Actinopterygii</taxon>
        <taxon>Neopterygii</taxon>
        <taxon>Teleostei</taxon>
        <taxon>Neoteleostei</taxon>
        <taxon>Acanthomorphata</taxon>
        <taxon>Ovalentaria</taxon>
        <taxon>Atherinomorphae</taxon>
        <taxon>Cyprinodontiformes</taxon>
        <taxon>Goodeidae</taxon>
        <taxon>Xenotaenia</taxon>
    </lineage>
</organism>
<keyword evidence="6" id="KW-1185">Reference proteome</keyword>
<dbReference type="Proteomes" id="UP001444071">
    <property type="component" value="Unassembled WGS sequence"/>
</dbReference>
<evidence type="ECO:0000256" key="1">
    <source>
        <dbReference type="ARBA" id="ARBA00022692"/>
    </source>
</evidence>
<dbReference type="InterPro" id="IPR036640">
    <property type="entry name" value="ABC1_TM_sf"/>
</dbReference>
<dbReference type="EMBL" id="JAHRIM010096016">
    <property type="protein sequence ID" value="MEQ2278383.1"/>
    <property type="molecule type" value="Genomic_DNA"/>
</dbReference>
<proteinExistence type="predicted"/>
<protein>
    <submittedName>
        <fullName evidence="5">Uncharacterized protein</fullName>
    </submittedName>
</protein>
<keyword evidence="2 4" id="KW-1133">Transmembrane helix</keyword>
<evidence type="ECO:0000256" key="2">
    <source>
        <dbReference type="ARBA" id="ARBA00022989"/>
    </source>
</evidence>
<feature type="non-terminal residue" evidence="5">
    <location>
        <position position="1"/>
    </location>
</feature>
<comment type="caution">
    <text evidence="5">The sequence shown here is derived from an EMBL/GenBank/DDBJ whole genome shotgun (WGS) entry which is preliminary data.</text>
</comment>
<keyword evidence="3 4" id="KW-0472">Membrane</keyword>
<evidence type="ECO:0000256" key="3">
    <source>
        <dbReference type="ARBA" id="ARBA00023136"/>
    </source>
</evidence>
<keyword evidence="1 4" id="KW-0812">Transmembrane</keyword>
<evidence type="ECO:0000313" key="6">
    <source>
        <dbReference type="Proteomes" id="UP001444071"/>
    </source>
</evidence>
<sequence>NGEKLEQQHFEIQPMRDAFYTKLCNHWLALIGAMGSMLIMFIIQWVYALANILVALLLFFYIGKTSPGLPI</sequence>
<reference evidence="5 6" key="1">
    <citation type="submission" date="2021-06" db="EMBL/GenBank/DDBJ databases">
        <authorList>
            <person name="Palmer J.M."/>
        </authorList>
    </citation>
    <scope>NUCLEOTIDE SEQUENCE [LARGE SCALE GENOMIC DNA]</scope>
    <source>
        <strain evidence="5 6">XR_2019</strain>
        <tissue evidence="5">Muscle</tissue>
    </source>
</reference>
<evidence type="ECO:0000256" key="4">
    <source>
        <dbReference type="SAM" id="Phobius"/>
    </source>
</evidence>